<sequence>MRICLHTSKFKDPPQNQSHPFPHKRKLIYKNISMDPFSLSH</sequence>
<organism evidence="2">
    <name type="scientific">Rhizophora mucronata</name>
    <name type="common">Asiatic mangrove</name>
    <dbReference type="NCBI Taxonomy" id="61149"/>
    <lineage>
        <taxon>Eukaryota</taxon>
        <taxon>Viridiplantae</taxon>
        <taxon>Streptophyta</taxon>
        <taxon>Embryophyta</taxon>
        <taxon>Tracheophyta</taxon>
        <taxon>Spermatophyta</taxon>
        <taxon>Magnoliopsida</taxon>
        <taxon>eudicotyledons</taxon>
        <taxon>Gunneridae</taxon>
        <taxon>Pentapetalae</taxon>
        <taxon>rosids</taxon>
        <taxon>fabids</taxon>
        <taxon>Malpighiales</taxon>
        <taxon>Rhizophoraceae</taxon>
        <taxon>Rhizophora</taxon>
    </lineage>
</organism>
<dbReference type="AlphaFoldDB" id="A0A2P2Q3F6"/>
<accession>A0A2P2Q3F6</accession>
<feature type="region of interest" description="Disordered" evidence="1">
    <location>
        <begin position="1"/>
        <end position="22"/>
    </location>
</feature>
<proteinExistence type="predicted"/>
<dbReference type="EMBL" id="GGEC01081044">
    <property type="protein sequence ID" value="MBX61528.1"/>
    <property type="molecule type" value="Transcribed_RNA"/>
</dbReference>
<reference evidence="2" key="1">
    <citation type="submission" date="2018-02" db="EMBL/GenBank/DDBJ databases">
        <title>Rhizophora mucronata_Transcriptome.</title>
        <authorList>
            <person name="Meera S.P."/>
            <person name="Sreeshan A."/>
            <person name="Augustine A."/>
        </authorList>
    </citation>
    <scope>NUCLEOTIDE SEQUENCE</scope>
    <source>
        <tissue evidence="2">Leaf</tissue>
    </source>
</reference>
<evidence type="ECO:0000256" key="1">
    <source>
        <dbReference type="SAM" id="MobiDB-lite"/>
    </source>
</evidence>
<name>A0A2P2Q3F6_RHIMU</name>
<protein>
    <submittedName>
        <fullName evidence="2">Uncharacterized protein</fullName>
    </submittedName>
</protein>
<evidence type="ECO:0000313" key="2">
    <source>
        <dbReference type="EMBL" id="MBX61528.1"/>
    </source>
</evidence>